<dbReference type="AlphaFoldDB" id="A0A919PCG4"/>
<keyword evidence="3" id="KW-1185">Reference proteome</keyword>
<dbReference type="RefSeq" id="WP_203844102.1">
    <property type="nucleotide sequence ID" value="NZ_BAAAVW010000003.1"/>
</dbReference>
<sequence>MTSDRVGWAWIAAPVHVAAAAVISATGIGLVGLIAYRQWFVAGRGWAAVTMLVGLALIGVAVAGADVVVGPARFDPAIRPCSGFAVGVAGAVLAVPLMALAGDRLHWVDPRAAALGVIAGGLPSVLLNALRWHGVRRRRGRDQSLPPPPSPPEL</sequence>
<keyword evidence="1" id="KW-0472">Membrane</keyword>
<reference evidence="2" key="1">
    <citation type="submission" date="2021-01" db="EMBL/GenBank/DDBJ databases">
        <title>Whole genome shotgun sequence of Dactylosporangium siamense NBRC 106093.</title>
        <authorList>
            <person name="Komaki H."/>
            <person name="Tamura T."/>
        </authorList>
    </citation>
    <scope>NUCLEOTIDE SEQUENCE</scope>
    <source>
        <strain evidence="2">NBRC 106093</strain>
    </source>
</reference>
<evidence type="ECO:0000313" key="2">
    <source>
        <dbReference type="EMBL" id="GIG42210.1"/>
    </source>
</evidence>
<keyword evidence="1" id="KW-1133">Transmembrane helix</keyword>
<feature type="transmembrane region" description="Helical" evidence="1">
    <location>
        <begin position="81"/>
        <end position="100"/>
    </location>
</feature>
<keyword evidence="1" id="KW-0812">Transmembrane</keyword>
<proteinExistence type="predicted"/>
<dbReference type="EMBL" id="BONQ01000006">
    <property type="protein sequence ID" value="GIG42210.1"/>
    <property type="molecule type" value="Genomic_DNA"/>
</dbReference>
<feature type="transmembrane region" description="Helical" evidence="1">
    <location>
        <begin position="7"/>
        <end position="34"/>
    </location>
</feature>
<evidence type="ECO:0000313" key="3">
    <source>
        <dbReference type="Proteomes" id="UP000660611"/>
    </source>
</evidence>
<comment type="caution">
    <text evidence="2">The sequence shown here is derived from an EMBL/GenBank/DDBJ whole genome shotgun (WGS) entry which is preliminary data.</text>
</comment>
<gene>
    <name evidence="2" type="ORF">Dsi01nite_002510</name>
</gene>
<organism evidence="2 3">
    <name type="scientific">Dactylosporangium siamense</name>
    <dbReference type="NCBI Taxonomy" id="685454"/>
    <lineage>
        <taxon>Bacteria</taxon>
        <taxon>Bacillati</taxon>
        <taxon>Actinomycetota</taxon>
        <taxon>Actinomycetes</taxon>
        <taxon>Micromonosporales</taxon>
        <taxon>Micromonosporaceae</taxon>
        <taxon>Dactylosporangium</taxon>
    </lineage>
</organism>
<feature type="transmembrane region" description="Helical" evidence="1">
    <location>
        <begin position="46"/>
        <end position="69"/>
    </location>
</feature>
<evidence type="ECO:0000256" key="1">
    <source>
        <dbReference type="SAM" id="Phobius"/>
    </source>
</evidence>
<feature type="transmembrane region" description="Helical" evidence="1">
    <location>
        <begin position="112"/>
        <end position="130"/>
    </location>
</feature>
<dbReference type="Proteomes" id="UP000660611">
    <property type="component" value="Unassembled WGS sequence"/>
</dbReference>
<accession>A0A919PCG4</accession>
<name>A0A919PCG4_9ACTN</name>
<protein>
    <submittedName>
        <fullName evidence="2">Uncharacterized protein</fullName>
    </submittedName>
</protein>